<dbReference type="InterPro" id="IPR016032">
    <property type="entry name" value="Sig_transdc_resp-reg_C-effctor"/>
</dbReference>
<protein>
    <submittedName>
        <fullName evidence="3">Response regulator transcription factor</fullName>
    </submittedName>
</protein>
<dbReference type="Gene3D" id="3.40.50.2300">
    <property type="match status" value="1"/>
</dbReference>
<dbReference type="GO" id="GO:0006355">
    <property type="term" value="P:regulation of DNA-templated transcription"/>
    <property type="evidence" value="ECO:0007669"/>
    <property type="project" value="InterPro"/>
</dbReference>
<dbReference type="CDD" id="cd06170">
    <property type="entry name" value="LuxR_C_like"/>
    <property type="match status" value="1"/>
</dbReference>
<dbReference type="Proteomes" id="UP000293162">
    <property type="component" value="Unassembled WGS sequence"/>
</dbReference>
<dbReference type="PROSITE" id="PS50043">
    <property type="entry name" value="HTH_LUXR_2"/>
    <property type="match status" value="1"/>
</dbReference>
<name>A0A4Q5LVK4_9BACT</name>
<evidence type="ECO:0000256" key="1">
    <source>
        <dbReference type="ARBA" id="ARBA00023125"/>
    </source>
</evidence>
<organism evidence="3 4">
    <name type="scientific">Emticicia agri</name>
    <dbReference type="NCBI Taxonomy" id="2492393"/>
    <lineage>
        <taxon>Bacteria</taxon>
        <taxon>Pseudomonadati</taxon>
        <taxon>Bacteroidota</taxon>
        <taxon>Cytophagia</taxon>
        <taxon>Cytophagales</taxon>
        <taxon>Leadbetterellaceae</taxon>
        <taxon>Emticicia</taxon>
    </lineage>
</organism>
<keyword evidence="1" id="KW-0238">DNA-binding</keyword>
<dbReference type="SUPFAM" id="SSF52172">
    <property type="entry name" value="CheY-like"/>
    <property type="match status" value="1"/>
</dbReference>
<keyword evidence="4" id="KW-1185">Reference proteome</keyword>
<evidence type="ECO:0000313" key="3">
    <source>
        <dbReference type="EMBL" id="RYU93771.1"/>
    </source>
</evidence>
<dbReference type="SMART" id="SM00421">
    <property type="entry name" value="HTH_LUXR"/>
    <property type="match status" value="1"/>
</dbReference>
<comment type="caution">
    <text evidence="3">The sequence shown here is derived from an EMBL/GenBank/DDBJ whole genome shotgun (WGS) entry which is preliminary data.</text>
</comment>
<dbReference type="GO" id="GO:0003677">
    <property type="term" value="F:DNA binding"/>
    <property type="evidence" value="ECO:0007669"/>
    <property type="project" value="UniProtKB-KW"/>
</dbReference>
<dbReference type="InterPro" id="IPR000792">
    <property type="entry name" value="Tscrpt_reg_LuxR_C"/>
</dbReference>
<accession>A0A4Q5LVK4</accession>
<dbReference type="InterPro" id="IPR011006">
    <property type="entry name" value="CheY-like_superfamily"/>
</dbReference>
<dbReference type="PANTHER" id="PTHR43214">
    <property type="entry name" value="TWO-COMPONENT RESPONSE REGULATOR"/>
    <property type="match status" value="1"/>
</dbReference>
<dbReference type="RefSeq" id="WP_130023101.1">
    <property type="nucleotide sequence ID" value="NZ_SEWF01000037.1"/>
</dbReference>
<dbReference type="OrthoDB" id="9797341at2"/>
<gene>
    <name evidence="3" type="ORF">EWM59_20405</name>
</gene>
<dbReference type="PRINTS" id="PR00038">
    <property type="entry name" value="HTHLUXR"/>
</dbReference>
<dbReference type="EMBL" id="SEWF01000037">
    <property type="protein sequence ID" value="RYU93771.1"/>
    <property type="molecule type" value="Genomic_DNA"/>
</dbReference>
<evidence type="ECO:0000259" key="2">
    <source>
        <dbReference type="PROSITE" id="PS50043"/>
    </source>
</evidence>
<sequence>MTKAMNSSQEISILSAIQNYKDIVTLLNDSSRYGLHISLTIENEKSIFQKILNTKPDFVILEGKSGIELIRKIKSTLHLCTKCILCLSDLDKPSMISAIFTNADAYYLKDTFNESLINCIQCFIKGERYISPLLIKKIQSPVFNNRITLLNQLSKRENETLRLLSYNYSIKRIAEILFICEKTVEAHKNNIIKKLDLTGSRELRQIASQLYKDSPSAFDR</sequence>
<dbReference type="SUPFAM" id="SSF46894">
    <property type="entry name" value="C-terminal effector domain of the bipartite response regulators"/>
    <property type="match status" value="1"/>
</dbReference>
<proteinExistence type="predicted"/>
<dbReference type="PANTHER" id="PTHR43214:SF43">
    <property type="entry name" value="TWO-COMPONENT RESPONSE REGULATOR"/>
    <property type="match status" value="1"/>
</dbReference>
<feature type="domain" description="HTH luxR-type" evidence="2">
    <location>
        <begin position="146"/>
        <end position="211"/>
    </location>
</feature>
<reference evidence="3 4" key="1">
    <citation type="submission" date="2019-02" db="EMBL/GenBank/DDBJ databases">
        <title>Bacterial novel species Emticicia sp. 17J42-9 isolated from soil.</title>
        <authorList>
            <person name="Jung H.-Y."/>
        </authorList>
    </citation>
    <scope>NUCLEOTIDE SEQUENCE [LARGE SCALE GENOMIC DNA]</scope>
    <source>
        <strain evidence="3 4">17J42-9</strain>
    </source>
</reference>
<evidence type="ECO:0000313" key="4">
    <source>
        <dbReference type="Proteomes" id="UP000293162"/>
    </source>
</evidence>
<dbReference type="Pfam" id="PF00196">
    <property type="entry name" value="GerE"/>
    <property type="match status" value="1"/>
</dbReference>
<dbReference type="AlphaFoldDB" id="A0A4Q5LVK4"/>
<dbReference type="InterPro" id="IPR039420">
    <property type="entry name" value="WalR-like"/>
</dbReference>